<organism evidence="2 3">
    <name type="scientific">Berkelbacteria bacterium GW2011_GWA2_35_9</name>
    <dbReference type="NCBI Taxonomy" id="1618333"/>
    <lineage>
        <taxon>Bacteria</taxon>
        <taxon>Candidatus Berkelbacteria</taxon>
    </lineage>
</organism>
<feature type="non-terminal residue" evidence="2">
    <location>
        <position position="1"/>
    </location>
</feature>
<feature type="compositionally biased region" description="Polar residues" evidence="1">
    <location>
        <begin position="32"/>
        <end position="63"/>
    </location>
</feature>
<gene>
    <name evidence="2" type="ORF">UR93_C0018G0012</name>
</gene>
<feature type="compositionally biased region" description="Basic and acidic residues" evidence="1">
    <location>
        <begin position="1"/>
        <end position="27"/>
    </location>
</feature>
<comment type="caution">
    <text evidence="2">The sequence shown here is derived from an EMBL/GenBank/DDBJ whole genome shotgun (WGS) entry which is preliminary data.</text>
</comment>
<accession>A0A0G0D4N8</accession>
<evidence type="ECO:0000313" key="3">
    <source>
        <dbReference type="Proteomes" id="UP000034316"/>
    </source>
</evidence>
<evidence type="ECO:0000313" key="2">
    <source>
        <dbReference type="EMBL" id="KKP88253.1"/>
    </source>
</evidence>
<name>A0A0G0D4N8_9BACT</name>
<sequence length="63" mass="7015">KEPVEKTQELEKPDNSIEVDKIREKIRAIPSTPLSPGSRSAQPTKTDATQPPTTQQNVDDMEI</sequence>
<evidence type="ECO:0000256" key="1">
    <source>
        <dbReference type="SAM" id="MobiDB-lite"/>
    </source>
</evidence>
<dbReference type="Proteomes" id="UP000034316">
    <property type="component" value="Unassembled WGS sequence"/>
</dbReference>
<reference evidence="2 3" key="1">
    <citation type="journal article" date="2015" name="Nature">
        <title>rRNA introns, odd ribosomes, and small enigmatic genomes across a large radiation of phyla.</title>
        <authorList>
            <person name="Brown C.T."/>
            <person name="Hug L.A."/>
            <person name="Thomas B.C."/>
            <person name="Sharon I."/>
            <person name="Castelle C.J."/>
            <person name="Singh A."/>
            <person name="Wilkins M.J."/>
            <person name="Williams K.H."/>
            <person name="Banfield J.F."/>
        </authorList>
    </citation>
    <scope>NUCLEOTIDE SEQUENCE [LARGE SCALE GENOMIC DNA]</scope>
</reference>
<proteinExistence type="predicted"/>
<feature type="region of interest" description="Disordered" evidence="1">
    <location>
        <begin position="1"/>
        <end position="63"/>
    </location>
</feature>
<dbReference type="AlphaFoldDB" id="A0A0G0D4N8"/>
<protein>
    <submittedName>
        <fullName evidence="2">Uncharacterized protein</fullName>
    </submittedName>
</protein>
<dbReference type="EMBL" id="LBRB01000018">
    <property type="protein sequence ID" value="KKP88253.1"/>
    <property type="molecule type" value="Genomic_DNA"/>
</dbReference>